<dbReference type="Pfam" id="PF00261">
    <property type="entry name" value="Tropomyosin"/>
    <property type="match status" value="1"/>
</dbReference>
<feature type="coiled-coil region" evidence="5">
    <location>
        <begin position="7"/>
        <end position="146"/>
    </location>
</feature>
<protein>
    <recommendedName>
        <fullName evidence="8">Tropomyosin</fullName>
    </recommendedName>
</protein>
<organism evidence="6 7">
    <name type="scientific">Eptatretus burgeri</name>
    <name type="common">Inshore hagfish</name>
    <dbReference type="NCBI Taxonomy" id="7764"/>
    <lineage>
        <taxon>Eukaryota</taxon>
        <taxon>Metazoa</taxon>
        <taxon>Chordata</taxon>
        <taxon>Craniata</taxon>
        <taxon>Vertebrata</taxon>
        <taxon>Cyclostomata</taxon>
        <taxon>Myxini</taxon>
        <taxon>Myxiniformes</taxon>
        <taxon>Myxinidae</taxon>
        <taxon>Eptatretinae</taxon>
        <taxon>Eptatretus</taxon>
    </lineage>
</organism>
<dbReference type="SUPFAM" id="SSF57997">
    <property type="entry name" value="Tropomyosin"/>
    <property type="match status" value="1"/>
</dbReference>
<keyword evidence="4" id="KW-0009">Actin-binding</keyword>
<dbReference type="Proteomes" id="UP000694388">
    <property type="component" value="Unplaced"/>
</dbReference>
<evidence type="ECO:0000256" key="3">
    <source>
        <dbReference type="ARBA" id="ARBA00023179"/>
    </source>
</evidence>
<proteinExistence type="inferred from homology"/>
<evidence type="ECO:0000256" key="2">
    <source>
        <dbReference type="ARBA" id="ARBA00023054"/>
    </source>
</evidence>
<evidence type="ECO:0000256" key="4">
    <source>
        <dbReference type="ARBA" id="ARBA00023203"/>
    </source>
</evidence>
<evidence type="ECO:0000256" key="1">
    <source>
        <dbReference type="ARBA" id="ARBA00009036"/>
    </source>
</evidence>
<keyword evidence="7" id="KW-1185">Reference proteome</keyword>
<reference evidence="6" key="1">
    <citation type="submission" date="2025-08" db="UniProtKB">
        <authorList>
            <consortium name="Ensembl"/>
        </authorList>
    </citation>
    <scope>IDENTIFICATION</scope>
</reference>
<name>A0A8C4WY69_EPTBU</name>
<dbReference type="PRINTS" id="PR00194">
    <property type="entry name" value="TROPOMYOSIN"/>
</dbReference>
<dbReference type="GeneTree" id="ENSGT01030000234542"/>
<evidence type="ECO:0008006" key="8">
    <source>
        <dbReference type="Google" id="ProtNLM"/>
    </source>
</evidence>
<evidence type="ECO:0000313" key="6">
    <source>
        <dbReference type="Ensembl" id="ENSEBUP00000018954.1"/>
    </source>
</evidence>
<dbReference type="PANTHER" id="PTHR19269">
    <property type="entry name" value="TROPOMYOSIN"/>
    <property type="match status" value="1"/>
</dbReference>
<dbReference type="AlphaFoldDB" id="A0A8C4WY69"/>
<sequence length="155" mass="18005">MNGMSSIDGVKMKIKMLQQQADEADERALRLQRTVDAERVLREKAEDQLEMLTKEVQQKEEDQEDIQERLATAQRDLQEMERVVEDSTRGTVVIQSKAVKDEERLEKQMMLLQEAKDVAEEADRKYLQASQKLVVVENDLDSAEDRCRDSERCAF</sequence>
<evidence type="ECO:0000256" key="5">
    <source>
        <dbReference type="SAM" id="Coils"/>
    </source>
</evidence>
<dbReference type="GO" id="GO:0003779">
    <property type="term" value="F:actin binding"/>
    <property type="evidence" value="ECO:0007669"/>
    <property type="project" value="UniProtKB-KW"/>
</dbReference>
<reference evidence="6" key="2">
    <citation type="submission" date="2025-09" db="UniProtKB">
        <authorList>
            <consortium name="Ensembl"/>
        </authorList>
    </citation>
    <scope>IDENTIFICATION</scope>
</reference>
<dbReference type="Gene3D" id="1.20.5.170">
    <property type="match status" value="1"/>
</dbReference>
<comment type="similarity">
    <text evidence="1">Belongs to the tropomyosin family.</text>
</comment>
<dbReference type="InterPro" id="IPR000533">
    <property type="entry name" value="Tropomyosin"/>
</dbReference>
<evidence type="ECO:0000313" key="7">
    <source>
        <dbReference type="Proteomes" id="UP000694388"/>
    </source>
</evidence>
<accession>A0A8C4WY69</accession>
<keyword evidence="3" id="KW-0514">Muscle protein</keyword>
<keyword evidence="2 5" id="KW-0175">Coiled coil</keyword>
<dbReference type="Ensembl" id="ENSEBUT00000019530.1">
    <property type="protein sequence ID" value="ENSEBUP00000018954.1"/>
    <property type="gene ID" value="ENSEBUG00000011789.1"/>
</dbReference>